<reference evidence="11 12" key="1">
    <citation type="submission" date="2017-02" db="EMBL/GenBank/DDBJ databases">
        <authorList>
            <person name="Peterson S.W."/>
        </authorList>
    </citation>
    <scope>NUCLEOTIDE SEQUENCE [LARGE SCALE GENOMIC DNA]</scope>
    <source>
        <strain evidence="11 12">DSM 22899</strain>
    </source>
</reference>
<name>A0A1T5AKZ8_9SPHI</name>
<dbReference type="EMBL" id="FUYS01000002">
    <property type="protein sequence ID" value="SKB35648.1"/>
    <property type="molecule type" value="Genomic_DNA"/>
</dbReference>
<feature type="transmembrane region" description="Helical" evidence="10">
    <location>
        <begin position="168"/>
        <end position="189"/>
    </location>
</feature>
<evidence type="ECO:0000256" key="2">
    <source>
        <dbReference type="ARBA" id="ARBA00022448"/>
    </source>
</evidence>
<evidence type="ECO:0000256" key="6">
    <source>
        <dbReference type="ARBA" id="ARBA00022989"/>
    </source>
</evidence>
<feature type="transmembrane region" description="Helical" evidence="10">
    <location>
        <begin position="236"/>
        <end position="254"/>
    </location>
</feature>
<dbReference type="CDD" id="cd13131">
    <property type="entry name" value="MATE_NorM_like"/>
    <property type="match status" value="1"/>
</dbReference>
<organism evidence="11 12">
    <name type="scientific">Parapedobacter luteus</name>
    <dbReference type="NCBI Taxonomy" id="623280"/>
    <lineage>
        <taxon>Bacteria</taxon>
        <taxon>Pseudomonadati</taxon>
        <taxon>Bacteroidota</taxon>
        <taxon>Sphingobacteriia</taxon>
        <taxon>Sphingobacteriales</taxon>
        <taxon>Sphingobacteriaceae</taxon>
        <taxon>Parapedobacter</taxon>
    </lineage>
</organism>
<feature type="transmembrane region" description="Helical" evidence="10">
    <location>
        <begin position="275"/>
        <end position="304"/>
    </location>
</feature>
<dbReference type="GO" id="GO:0005886">
    <property type="term" value="C:plasma membrane"/>
    <property type="evidence" value="ECO:0007669"/>
    <property type="project" value="UniProtKB-SubCell"/>
</dbReference>
<evidence type="ECO:0000256" key="3">
    <source>
        <dbReference type="ARBA" id="ARBA00022449"/>
    </source>
</evidence>
<feature type="transmembrane region" description="Helical" evidence="10">
    <location>
        <begin position="44"/>
        <end position="62"/>
    </location>
</feature>
<sequence length="495" mass="54562">MEHTLPVRVVCFFYDLGAINLYLYRSYIRQLYTVRQRFALYKPYYLSTLALAGPVMISQLGHMMVQTADSIVVGHFAGTIPLAAVSLVHSVFMIVMVVGLGIAYGLTPLIAQENGRKHYEECGVLLSNSLWINTLSGILLFCLVYFGSMAVIDHLDQDPAVVREAKPYLFILGLSVVPMMVFSTFKQFAEGLGFTRQAMNITIWGNVLNILLAIILVKGMFGFAPMGVRGVGYATLTDRCLMALVMGFYVFRSVNFKRYLKRFDVWRIGFHRCIAILRIGAPVALQYVFEVGAFAAAAVIAGTIGANEQAAHQVAITMAATTYMMASGIAAAATIKTGNSYGKYNIPRLKRFALSSYLIVLAFMGFAAVVFVVFNRYLPWIFTSDLVVIGIAAQLLIIAGLFQLFDGTQVVGLGILRGMGDVNIPTLITFVAYWVIGLPCAYVLGISLGFGVKGIWYGLTLGLFTSSVLLYLRYRRVVFKSPDLHPSFRGNPQRV</sequence>
<keyword evidence="8 10" id="KW-0472">Membrane</keyword>
<feature type="transmembrane region" description="Helical" evidence="10">
    <location>
        <begin position="354"/>
        <end position="374"/>
    </location>
</feature>
<gene>
    <name evidence="11" type="ORF">SAMN05660226_00867</name>
</gene>
<dbReference type="OrthoDB" id="9780160at2"/>
<evidence type="ECO:0000313" key="12">
    <source>
        <dbReference type="Proteomes" id="UP000190541"/>
    </source>
</evidence>
<evidence type="ECO:0000256" key="8">
    <source>
        <dbReference type="ARBA" id="ARBA00023136"/>
    </source>
</evidence>
<feature type="transmembrane region" description="Helical" evidence="10">
    <location>
        <begin position="454"/>
        <end position="472"/>
    </location>
</feature>
<evidence type="ECO:0000313" key="11">
    <source>
        <dbReference type="EMBL" id="SKB35648.1"/>
    </source>
</evidence>
<protein>
    <recommendedName>
        <fullName evidence="9">Multidrug-efflux transporter</fullName>
    </recommendedName>
</protein>
<evidence type="ECO:0000256" key="5">
    <source>
        <dbReference type="ARBA" id="ARBA00022692"/>
    </source>
</evidence>
<keyword evidence="5 10" id="KW-0812">Transmembrane</keyword>
<comment type="subcellular location">
    <subcellularLocation>
        <location evidence="1">Cell membrane</location>
        <topology evidence="1">Multi-pass membrane protein</topology>
    </subcellularLocation>
</comment>
<feature type="transmembrane region" description="Helical" evidence="10">
    <location>
        <begin position="82"/>
        <end position="109"/>
    </location>
</feature>
<dbReference type="AlphaFoldDB" id="A0A1T5AKZ8"/>
<dbReference type="Proteomes" id="UP000190541">
    <property type="component" value="Unassembled WGS sequence"/>
</dbReference>
<dbReference type="STRING" id="623280.SAMN05660226_00867"/>
<keyword evidence="4" id="KW-1003">Cell membrane</keyword>
<keyword evidence="2" id="KW-0813">Transport</keyword>
<dbReference type="GO" id="GO:0006811">
    <property type="term" value="P:monoatomic ion transport"/>
    <property type="evidence" value="ECO:0007669"/>
    <property type="project" value="UniProtKB-KW"/>
</dbReference>
<feature type="transmembrane region" description="Helical" evidence="10">
    <location>
        <begin position="201"/>
        <end position="224"/>
    </location>
</feature>
<feature type="transmembrane region" description="Helical" evidence="10">
    <location>
        <begin position="6"/>
        <end position="24"/>
    </location>
</feature>
<dbReference type="PANTHER" id="PTHR43298:SF2">
    <property type="entry name" value="FMN_FAD EXPORTER YEEO-RELATED"/>
    <property type="match status" value="1"/>
</dbReference>
<evidence type="ECO:0000256" key="1">
    <source>
        <dbReference type="ARBA" id="ARBA00004651"/>
    </source>
</evidence>
<keyword evidence="3" id="KW-0050">Antiport</keyword>
<evidence type="ECO:0000256" key="9">
    <source>
        <dbReference type="ARBA" id="ARBA00031636"/>
    </source>
</evidence>
<dbReference type="InterPro" id="IPR002528">
    <property type="entry name" value="MATE_fam"/>
</dbReference>
<dbReference type="PANTHER" id="PTHR43298">
    <property type="entry name" value="MULTIDRUG RESISTANCE PROTEIN NORM-RELATED"/>
    <property type="match status" value="1"/>
</dbReference>
<keyword evidence="12" id="KW-1185">Reference proteome</keyword>
<evidence type="ECO:0000256" key="7">
    <source>
        <dbReference type="ARBA" id="ARBA00023065"/>
    </source>
</evidence>
<dbReference type="PIRSF" id="PIRSF006603">
    <property type="entry name" value="DinF"/>
    <property type="match status" value="1"/>
</dbReference>
<feature type="transmembrane region" description="Helical" evidence="10">
    <location>
        <begin position="386"/>
        <end position="405"/>
    </location>
</feature>
<dbReference type="GO" id="GO:0042910">
    <property type="term" value="F:xenobiotic transmembrane transporter activity"/>
    <property type="evidence" value="ECO:0007669"/>
    <property type="project" value="InterPro"/>
</dbReference>
<accession>A0A1T5AKZ8</accession>
<proteinExistence type="predicted"/>
<feature type="transmembrane region" description="Helical" evidence="10">
    <location>
        <begin position="426"/>
        <end position="448"/>
    </location>
</feature>
<evidence type="ECO:0000256" key="10">
    <source>
        <dbReference type="SAM" id="Phobius"/>
    </source>
</evidence>
<feature type="transmembrane region" description="Helical" evidence="10">
    <location>
        <begin position="310"/>
        <end position="333"/>
    </location>
</feature>
<dbReference type="InterPro" id="IPR048279">
    <property type="entry name" value="MdtK-like"/>
</dbReference>
<dbReference type="InterPro" id="IPR050222">
    <property type="entry name" value="MATE_MdtK"/>
</dbReference>
<feature type="transmembrane region" description="Helical" evidence="10">
    <location>
        <begin position="130"/>
        <end position="148"/>
    </location>
</feature>
<dbReference type="Pfam" id="PF01554">
    <property type="entry name" value="MatE"/>
    <property type="match status" value="2"/>
</dbReference>
<evidence type="ECO:0000256" key="4">
    <source>
        <dbReference type="ARBA" id="ARBA00022475"/>
    </source>
</evidence>
<keyword evidence="7" id="KW-0406">Ion transport</keyword>
<keyword evidence="6 10" id="KW-1133">Transmembrane helix</keyword>
<dbReference type="GO" id="GO:0015297">
    <property type="term" value="F:antiporter activity"/>
    <property type="evidence" value="ECO:0007669"/>
    <property type="project" value="UniProtKB-KW"/>
</dbReference>
<dbReference type="NCBIfam" id="TIGR00797">
    <property type="entry name" value="matE"/>
    <property type="match status" value="1"/>
</dbReference>